<dbReference type="STRING" id="298654.FraEuI1c_6887"/>
<dbReference type="Proteomes" id="UP000002484">
    <property type="component" value="Chromosome"/>
</dbReference>
<evidence type="ECO:0000256" key="1">
    <source>
        <dbReference type="SAM" id="MobiDB-lite"/>
    </source>
</evidence>
<accession>E3IUP0</accession>
<dbReference type="PROSITE" id="PS51257">
    <property type="entry name" value="PROKAR_LIPOPROTEIN"/>
    <property type="match status" value="1"/>
</dbReference>
<evidence type="ECO:0000256" key="2">
    <source>
        <dbReference type="SAM" id="SignalP"/>
    </source>
</evidence>
<sequence precursor="true">MRCLSTGRLVSIRTVALLALTAAVATACGPATSTESTAADRSHTPSPTPSAAPLASPGSAARADGAPYCGASQYVAEITVEKWSNGDFRVSLRPTSDGRHASDRDAATNVMWQAIRRCLTPSAGFTGLDGAVGASLQDQLRCHESLALVPALGGGKGYATGDTFDIESWRPTAGPTHWFSTKCGNTLGTDPSGAPVKTYRPDGVKPQYTAGGEHE</sequence>
<dbReference type="AlphaFoldDB" id="E3IUP0"/>
<feature type="region of interest" description="Disordered" evidence="1">
    <location>
        <begin position="184"/>
        <end position="215"/>
    </location>
</feature>
<dbReference type="InParanoid" id="E3IUP0"/>
<organism evidence="3 4">
    <name type="scientific">Pseudofrankia inefficax (strain DSM 45817 / CECT 9037 / DDB 130130 / EuI1c)</name>
    <name type="common">Frankia inefficax</name>
    <dbReference type="NCBI Taxonomy" id="298654"/>
    <lineage>
        <taxon>Bacteria</taxon>
        <taxon>Bacillati</taxon>
        <taxon>Actinomycetota</taxon>
        <taxon>Actinomycetes</taxon>
        <taxon>Frankiales</taxon>
        <taxon>Frankiaceae</taxon>
        <taxon>Pseudofrankia</taxon>
    </lineage>
</organism>
<dbReference type="EMBL" id="CP002299">
    <property type="protein sequence ID" value="ADP84856.1"/>
    <property type="molecule type" value="Genomic_DNA"/>
</dbReference>
<feature type="signal peptide" evidence="2">
    <location>
        <begin position="1"/>
        <end position="27"/>
    </location>
</feature>
<protein>
    <submittedName>
        <fullName evidence="3">Putative signal peptide-containing protein</fullName>
    </submittedName>
</protein>
<name>E3IUP0_PSEI1</name>
<gene>
    <name evidence="3" type="ordered locus">FraEuI1c_6887</name>
</gene>
<feature type="region of interest" description="Disordered" evidence="1">
    <location>
        <begin position="33"/>
        <end position="59"/>
    </location>
</feature>
<keyword evidence="2" id="KW-0732">Signal</keyword>
<dbReference type="eggNOG" id="ENOG5033HEM">
    <property type="taxonomic scope" value="Bacteria"/>
</dbReference>
<dbReference type="HOGENOM" id="CLU_1218327_0_0_11"/>
<evidence type="ECO:0000313" key="3">
    <source>
        <dbReference type="EMBL" id="ADP84856.1"/>
    </source>
</evidence>
<reference evidence="3 4" key="1">
    <citation type="submission" date="2010-10" db="EMBL/GenBank/DDBJ databases">
        <title>Complete sequence of Frankia sp. EuI1c.</title>
        <authorList>
            <consortium name="US DOE Joint Genome Institute"/>
            <person name="Lucas S."/>
            <person name="Copeland A."/>
            <person name="Lapidus A."/>
            <person name="Cheng J.-F."/>
            <person name="Bruce D."/>
            <person name="Goodwin L."/>
            <person name="Pitluck S."/>
            <person name="Chertkov O."/>
            <person name="Detter J.C."/>
            <person name="Han C."/>
            <person name="Tapia R."/>
            <person name="Land M."/>
            <person name="Hauser L."/>
            <person name="Jeffries C."/>
            <person name="Kyrpides N."/>
            <person name="Ivanova N."/>
            <person name="Mikhailova N."/>
            <person name="Beauchemin N."/>
            <person name="Sen A."/>
            <person name="Sur S.A."/>
            <person name="Gtari M."/>
            <person name="Wall L."/>
            <person name="Tisa L."/>
            <person name="Woyke T."/>
        </authorList>
    </citation>
    <scope>NUCLEOTIDE SEQUENCE [LARGE SCALE GENOMIC DNA]</scope>
    <source>
        <strain evidence="4">DSM 45817 / CECT 9037 / EuI1c</strain>
    </source>
</reference>
<dbReference type="KEGG" id="fri:FraEuI1c_6887"/>
<dbReference type="Pfam" id="PF10783">
    <property type="entry name" value="DUF2599"/>
    <property type="match status" value="1"/>
</dbReference>
<keyword evidence="4" id="KW-1185">Reference proteome</keyword>
<evidence type="ECO:0000313" key="4">
    <source>
        <dbReference type="Proteomes" id="UP000002484"/>
    </source>
</evidence>
<feature type="chain" id="PRO_5039307075" evidence="2">
    <location>
        <begin position="28"/>
        <end position="215"/>
    </location>
</feature>
<dbReference type="InterPro" id="IPR019719">
    <property type="entry name" value="DUF2599"/>
</dbReference>
<dbReference type="RefSeq" id="WP_013427967.1">
    <property type="nucleotide sequence ID" value="NC_014666.1"/>
</dbReference>
<feature type="compositionally biased region" description="Low complexity" evidence="1">
    <location>
        <begin position="49"/>
        <end position="59"/>
    </location>
</feature>
<proteinExistence type="predicted"/>